<dbReference type="RefSeq" id="WP_301065120.1">
    <property type="nucleotide sequence ID" value="NZ_CP118709.1"/>
</dbReference>
<name>A0AAX3U412_9VIBR</name>
<evidence type="ECO:0000313" key="2">
    <source>
        <dbReference type="Proteomes" id="UP001239257"/>
    </source>
</evidence>
<dbReference type="AlphaFoldDB" id="A0AAX3U412"/>
<evidence type="ECO:0000313" key="1">
    <source>
        <dbReference type="EMBL" id="WGK81956.1"/>
    </source>
</evidence>
<protein>
    <submittedName>
        <fullName evidence="1">Uncharacterized protein</fullName>
    </submittedName>
</protein>
<proteinExistence type="predicted"/>
<reference evidence="1" key="1">
    <citation type="submission" date="2022-02" db="EMBL/GenBank/DDBJ databases">
        <title>Emergence and expansion in Europe of a Vibrio aestuarianus clonal complex pathogenic for oysters.</title>
        <authorList>
            <person name="Mesnil A."/>
            <person name="Travers M.-A."/>
        </authorList>
    </citation>
    <scope>NUCLEOTIDE SEQUENCE</scope>
    <source>
        <strain evidence="1">U29</strain>
    </source>
</reference>
<gene>
    <name evidence="1" type="ORF">PYE51_01500</name>
</gene>
<organism evidence="1 2">
    <name type="scientific">Vibrio aestuarianus</name>
    <dbReference type="NCBI Taxonomy" id="28171"/>
    <lineage>
        <taxon>Bacteria</taxon>
        <taxon>Pseudomonadati</taxon>
        <taxon>Pseudomonadota</taxon>
        <taxon>Gammaproteobacteria</taxon>
        <taxon>Vibrionales</taxon>
        <taxon>Vibrionaceae</taxon>
        <taxon>Vibrio</taxon>
    </lineage>
</organism>
<dbReference type="EMBL" id="CP118709">
    <property type="protein sequence ID" value="WGK81956.1"/>
    <property type="molecule type" value="Genomic_DNA"/>
</dbReference>
<accession>A0AAX3U412</accession>
<dbReference type="Proteomes" id="UP001239257">
    <property type="component" value="Chromosome 1"/>
</dbReference>
<sequence>MKQADEMMLSGLLSNNVLGGMSLVQSFLTVENLLANLPKEQLLLEHFEDSYERSVNKDRLQTLKAQYKKSVEEDAPLCSPSVSMFILGDVQCEYLDKNLATLRFSPSKATIIDGFLTISALSQLLGLTDPITNKKKDSDILTTSQKENLTSIDIQVSLYFQCNGKRDEETAAKLFFDINATESKLYSQYIAIHEQESPLIIGAEKLSEALTLDDLGGVSDLNKITKSDSFVTTKNTLVQVILASLGGKNIRIEKRLPTQLTNKSAITNSLVDQALDTLIPLMRGWLSYTAPQLKQGSNGFHRSMQTWQALGVVAYYLTQNTTLTTQQIFAAGQRLGQLDYGKSAPHWEKCKAFKKDATGQYWINATGGGRTFRDKMADYLIAVLKP</sequence>